<keyword evidence="3" id="KW-0378">Hydrolase</keyword>
<evidence type="ECO:0000259" key="7">
    <source>
        <dbReference type="Pfam" id="PF08386"/>
    </source>
</evidence>
<dbReference type="Pfam" id="PF08386">
    <property type="entry name" value="Abhydrolase_4"/>
    <property type="match status" value="1"/>
</dbReference>
<evidence type="ECO:0000256" key="5">
    <source>
        <dbReference type="SAM" id="SignalP"/>
    </source>
</evidence>
<feature type="domain" description="Peptidase S33 tripeptidyl aminopeptidase-like C-terminal" evidence="7">
    <location>
        <begin position="391"/>
        <end position="488"/>
    </location>
</feature>
<evidence type="ECO:0000256" key="3">
    <source>
        <dbReference type="ARBA" id="ARBA00022801"/>
    </source>
</evidence>
<keyword evidence="2 5" id="KW-0732">Signal</keyword>
<dbReference type="Pfam" id="PF00561">
    <property type="entry name" value="Abhydrolase_1"/>
    <property type="match status" value="1"/>
</dbReference>
<name>A0A919VXY5_9ACTN</name>
<dbReference type="InterPro" id="IPR000073">
    <property type="entry name" value="AB_hydrolase_1"/>
</dbReference>
<dbReference type="InterPro" id="IPR013595">
    <property type="entry name" value="Pept_S33_TAP-like_C"/>
</dbReference>
<evidence type="ECO:0000256" key="1">
    <source>
        <dbReference type="ARBA" id="ARBA00010088"/>
    </source>
</evidence>
<feature type="region of interest" description="Disordered" evidence="4">
    <location>
        <begin position="489"/>
        <end position="533"/>
    </location>
</feature>
<dbReference type="GO" id="GO:0016787">
    <property type="term" value="F:hydrolase activity"/>
    <property type="evidence" value="ECO:0007669"/>
    <property type="project" value="UniProtKB-KW"/>
</dbReference>
<dbReference type="AlphaFoldDB" id="A0A919VXY5"/>
<keyword evidence="9" id="KW-1185">Reference proteome</keyword>
<dbReference type="Proteomes" id="UP000681340">
    <property type="component" value="Unassembled WGS sequence"/>
</dbReference>
<dbReference type="RefSeq" id="WP_212991404.1">
    <property type="nucleotide sequence ID" value="NZ_BAABEA010000049.1"/>
</dbReference>
<comment type="similarity">
    <text evidence="1">Belongs to the peptidase S33 family.</text>
</comment>
<protein>
    <submittedName>
        <fullName evidence="8">Peptidase</fullName>
    </submittedName>
</protein>
<evidence type="ECO:0000256" key="4">
    <source>
        <dbReference type="SAM" id="MobiDB-lite"/>
    </source>
</evidence>
<reference evidence="8" key="1">
    <citation type="submission" date="2021-03" db="EMBL/GenBank/DDBJ databases">
        <title>Whole genome shotgun sequence of Actinoplanes auranticolor NBRC 12245.</title>
        <authorList>
            <person name="Komaki H."/>
            <person name="Tamura T."/>
        </authorList>
    </citation>
    <scope>NUCLEOTIDE SEQUENCE</scope>
    <source>
        <strain evidence="8">NBRC 12245</strain>
    </source>
</reference>
<dbReference type="Gene3D" id="3.40.50.1820">
    <property type="entry name" value="alpha/beta hydrolase"/>
    <property type="match status" value="1"/>
</dbReference>
<feature type="domain" description="AB hydrolase-1" evidence="6">
    <location>
        <begin position="91"/>
        <end position="262"/>
    </location>
</feature>
<comment type="caution">
    <text evidence="8">The sequence shown here is derived from an EMBL/GenBank/DDBJ whole genome shotgun (WGS) entry which is preliminary data.</text>
</comment>
<feature type="chain" id="PRO_5037733497" evidence="5">
    <location>
        <begin position="27"/>
        <end position="533"/>
    </location>
</feature>
<dbReference type="SUPFAM" id="SSF53474">
    <property type="entry name" value="alpha/beta-Hydrolases"/>
    <property type="match status" value="1"/>
</dbReference>
<feature type="signal peptide" evidence="5">
    <location>
        <begin position="1"/>
        <end position="26"/>
    </location>
</feature>
<dbReference type="PANTHER" id="PTHR43248">
    <property type="entry name" value="2-SUCCINYL-6-HYDROXY-2,4-CYCLOHEXADIENE-1-CARBOXYLATE SYNTHASE"/>
    <property type="match status" value="1"/>
</dbReference>
<dbReference type="InterPro" id="IPR029058">
    <property type="entry name" value="AB_hydrolase_fold"/>
</dbReference>
<organism evidence="8 9">
    <name type="scientific">Actinoplanes auranticolor</name>
    <dbReference type="NCBI Taxonomy" id="47988"/>
    <lineage>
        <taxon>Bacteria</taxon>
        <taxon>Bacillati</taxon>
        <taxon>Actinomycetota</taxon>
        <taxon>Actinomycetes</taxon>
        <taxon>Micromonosporales</taxon>
        <taxon>Micromonosporaceae</taxon>
        <taxon>Actinoplanes</taxon>
    </lineage>
</organism>
<dbReference type="PANTHER" id="PTHR43248:SF29">
    <property type="entry name" value="TRIPEPTIDYL AMINOPEPTIDASE"/>
    <property type="match status" value="1"/>
</dbReference>
<dbReference type="InterPro" id="IPR051601">
    <property type="entry name" value="Serine_prot/Carboxylest_S33"/>
</dbReference>
<evidence type="ECO:0000313" key="8">
    <source>
        <dbReference type="EMBL" id="GIM73198.1"/>
    </source>
</evidence>
<gene>
    <name evidence="8" type="ORF">Aau02nite_54770</name>
</gene>
<evidence type="ECO:0000256" key="2">
    <source>
        <dbReference type="ARBA" id="ARBA00022729"/>
    </source>
</evidence>
<feature type="compositionally biased region" description="Basic and acidic residues" evidence="4">
    <location>
        <begin position="524"/>
        <end position="533"/>
    </location>
</feature>
<accession>A0A919VXY5</accession>
<evidence type="ECO:0000313" key="9">
    <source>
        <dbReference type="Proteomes" id="UP000681340"/>
    </source>
</evidence>
<proteinExistence type="inferred from homology"/>
<evidence type="ECO:0000259" key="6">
    <source>
        <dbReference type="Pfam" id="PF00561"/>
    </source>
</evidence>
<sequence>MTRLLATAATFALALGGAAVASGAHAEPPRGAPGYPTISWGECENATLKARKAECGFLTVPLDHAAPAGRKIQLAVSRIRHTVPDREYQGVMLVNPGGPGGSGLPLAVLGDLVPERAGAAYDWIGFDPRGVGSSKPALTCDAKYAGYNRPPYVPSTRAIEKAWLARAKGYAAACARNGGALLDHLRTTDTVRDLERLRVALGVEQINFYGFSYGTYLGQVYATRYPDRVRRMVLDGNVNPGRVWYDANLDQDIAFDRNIKIYFRWLADHDDVYHLGRSARKVEKLFYAEQAKLARKPAGGVIGPDELTDVFLQAGYYVFGWETVASAFASWVNDKDPAALRKLYDDNNSQEPGSDNNYAIYLGVQCTDAPWPASWRRWQTDNWRVHRIAPFETWGNAWYNAPCRHWAGEPGKPVAVDGSKAPPLLLLSETLDAATPFSGSLEVRKRFPRSALIEGVGGTTHAGSLFGNRCVDNTIADYLATGALPRRVKADRSDKQCKPIAPPDPTPAATTTTTERTGSPAAQTRRELQKLIR</sequence>
<feature type="compositionally biased region" description="Low complexity" evidence="4">
    <location>
        <begin position="507"/>
        <end position="522"/>
    </location>
</feature>
<dbReference type="EMBL" id="BOQL01000043">
    <property type="protein sequence ID" value="GIM73198.1"/>
    <property type="molecule type" value="Genomic_DNA"/>
</dbReference>